<comment type="caution">
    <text evidence="2">The sequence shown here is derived from an EMBL/GenBank/DDBJ whole genome shotgun (WGS) entry which is preliminary data.</text>
</comment>
<dbReference type="RefSeq" id="WP_154334814.1">
    <property type="nucleotide sequence ID" value="NZ_VTFY01000018.1"/>
</dbReference>
<dbReference type="AlphaFoldDB" id="A0A6N7RT80"/>
<organism evidence="2 3">
    <name type="scientific">Eggerthella guodeyinii</name>
    <dbReference type="NCBI Taxonomy" id="2690837"/>
    <lineage>
        <taxon>Bacteria</taxon>
        <taxon>Bacillati</taxon>
        <taxon>Actinomycetota</taxon>
        <taxon>Coriobacteriia</taxon>
        <taxon>Eggerthellales</taxon>
        <taxon>Eggerthellaceae</taxon>
        <taxon>Eggerthella</taxon>
    </lineage>
</organism>
<protein>
    <recommendedName>
        <fullName evidence="1">DUF7695 domain-containing protein</fullName>
    </recommendedName>
</protein>
<keyword evidence="3" id="KW-1185">Reference proteome</keyword>
<dbReference type="Proteomes" id="UP000438093">
    <property type="component" value="Unassembled WGS sequence"/>
</dbReference>
<proteinExistence type="predicted"/>
<dbReference type="Pfam" id="PF24749">
    <property type="entry name" value="DUF7695"/>
    <property type="match status" value="1"/>
</dbReference>
<evidence type="ECO:0000313" key="2">
    <source>
        <dbReference type="EMBL" id="MRX83958.1"/>
    </source>
</evidence>
<evidence type="ECO:0000313" key="3">
    <source>
        <dbReference type="Proteomes" id="UP000438093"/>
    </source>
</evidence>
<evidence type="ECO:0000259" key="1">
    <source>
        <dbReference type="Pfam" id="PF24749"/>
    </source>
</evidence>
<gene>
    <name evidence="2" type="ORF">GJG86_15875</name>
</gene>
<feature type="domain" description="DUF7695" evidence="1">
    <location>
        <begin position="75"/>
        <end position="122"/>
    </location>
</feature>
<reference evidence="3" key="1">
    <citation type="submission" date="2019-08" db="EMBL/GenBank/DDBJ databases">
        <title>Arthrobacter sp. nov., isolated from plateau pika and Tibetan wild ass.</title>
        <authorList>
            <person name="Ge Y."/>
        </authorList>
    </citation>
    <scope>NUCLEOTIDE SEQUENCE [LARGE SCALE GENOMIC DNA]</scope>
    <source>
        <strain evidence="3">HF-4214</strain>
    </source>
</reference>
<dbReference type="EMBL" id="VTFY01000018">
    <property type="protein sequence ID" value="MRX83958.1"/>
    <property type="molecule type" value="Genomic_DNA"/>
</dbReference>
<accession>A0A6N7RT80</accession>
<dbReference type="InterPro" id="IPR056112">
    <property type="entry name" value="DUF7695"/>
</dbReference>
<name>A0A6N7RT80_9ACTN</name>
<sequence length="279" mass="31305">MSDDNWREPQIPAALASRLCAKEAVMLVGDDEEGICVQSWPEGEDLWEMPVADEDAAVRILDEALRPLGYAKLVVLNQLRCGICGEFVESTTRHDFKMCSCGNVGVDGGHDYARRTHRTGRYIDFCVFGWVAGEKRREAVARLEAEGSHLSIQDRVLGMSRMRTYEVSGREGGTGEEVREYAEGRSKYEAAKAVVESRPGMEVSRITDRSLPFDQQILLEKLGNERLEGIVVEELEDWEGQTAELFEVAEAKREVDILRIHIVQKSAKLAEDRKNGLSD</sequence>